<evidence type="ECO:0000313" key="2">
    <source>
        <dbReference type="EnsemblMetazoa" id="G31054.18:cds"/>
    </source>
</evidence>
<proteinExistence type="predicted"/>
<keyword evidence="3" id="KW-1185">Reference proteome</keyword>
<accession>K1QZ19</accession>
<gene>
    <name evidence="1" type="ORF">CGI_10013216</name>
</gene>
<organism evidence="1">
    <name type="scientific">Magallana gigas</name>
    <name type="common">Pacific oyster</name>
    <name type="synonym">Crassostrea gigas</name>
    <dbReference type="NCBI Taxonomy" id="29159"/>
    <lineage>
        <taxon>Eukaryota</taxon>
        <taxon>Metazoa</taxon>
        <taxon>Spiralia</taxon>
        <taxon>Lophotrochozoa</taxon>
        <taxon>Mollusca</taxon>
        <taxon>Bivalvia</taxon>
        <taxon>Autobranchia</taxon>
        <taxon>Pteriomorphia</taxon>
        <taxon>Ostreida</taxon>
        <taxon>Ostreoidea</taxon>
        <taxon>Ostreidae</taxon>
        <taxon>Magallana</taxon>
    </lineage>
</organism>
<dbReference type="EnsemblMetazoa" id="G31054.18">
    <property type="protein sequence ID" value="G31054.18:cds"/>
    <property type="gene ID" value="G31054"/>
</dbReference>
<name>K1QZ19_MAGGI</name>
<sequence length="69" mass="7753">MTESGDLEELLWVNLPTCRSSLNAGARLAERTLSLRQLCMCAYELLRDKKPKQPIVKVGEKMAVFLSSL</sequence>
<evidence type="ECO:0000313" key="1">
    <source>
        <dbReference type="EMBL" id="EKC26786.1"/>
    </source>
</evidence>
<reference evidence="1" key="1">
    <citation type="journal article" date="2012" name="Nature">
        <title>The oyster genome reveals stress adaptation and complexity of shell formation.</title>
        <authorList>
            <person name="Zhang G."/>
            <person name="Fang X."/>
            <person name="Guo X."/>
            <person name="Li L."/>
            <person name="Luo R."/>
            <person name="Xu F."/>
            <person name="Yang P."/>
            <person name="Zhang L."/>
            <person name="Wang X."/>
            <person name="Qi H."/>
            <person name="Xiong Z."/>
            <person name="Que H."/>
            <person name="Xie Y."/>
            <person name="Holland P.W."/>
            <person name="Paps J."/>
            <person name="Zhu Y."/>
            <person name="Wu F."/>
            <person name="Chen Y."/>
            <person name="Wang J."/>
            <person name="Peng C."/>
            <person name="Meng J."/>
            <person name="Yang L."/>
            <person name="Liu J."/>
            <person name="Wen B."/>
            <person name="Zhang N."/>
            <person name="Huang Z."/>
            <person name="Zhu Q."/>
            <person name="Feng Y."/>
            <person name="Mount A."/>
            <person name="Hedgecock D."/>
            <person name="Xu Z."/>
            <person name="Liu Y."/>
            <person name="Domazet-Loso T."/>
            <person name="Du Y."/>
            <person name="Sun X."/>
            <person name="Zhang S."/>
            <person name="Liu B."/>
            <person name="Cheng P."/>
            <person name="Jiang X."/>
            <person name="Li J."/>
            <person name="Fan D."/>
            <person name="Wang W."/>
            <person name="Fu W."/>
            <person name="Wang T."/>
            <person name="Wang B."/>
            <person name="Zhang J."/>
            <person name="Peng Z."/>
            <person name="Li Y."/>
            <person name="Li N."/>
            <person name="Wang J."/>
            <person name="Chen M."/>
            <person name="He Y."/>
            <person name="Tan F."/>
            <person name="Song X."/>
            <person name="Zheng Q."/>
            <person name="Huang R."/>
            <person name="Yang H."/>
            <person name="Du X."/>
            <person name="Chen L."/>
            <person name="Yang M."/>
            <person name="Gaffney P.M."/>
            <person name="Wang S."/>
            <person name="Luo L."/>
            <person name="She Z."/>
            <person name="Ming Y."/>
            <person name="Huang W."/>
            <person name="Zhang S."/>
            <person name="Huang B."/>
            <person name="Zhang Y."/>
            <person name="Qu T."/>
            <person name="Ni P."/>
            <person name="Miao G."/>
            <person name="Wang J."/>
            <person name="Wang Q."/>
            <person name="Steinberg C.E."/>
            <person name="Wang H."/>
            <person name="Li N."/>
            <person name="Qian L."/>
            <person name="Zhang G."/>
            <person name="Li Y."/>
            <person name="Yang H."/>
            <person name="Liu X."/>
            <person name="Wang J."/>
            <person name="Yin Y."/>
            <person name="Wang J."/>
        </authorList>
    </citation>
    <scope>NUCLEOTIDE SEQUENCE [LARGE SCALE GENOMIC DNA]</scope>
    <source>
        <strain evidence="1">05x7-T-G4-1.051#20</strain>
    </source>
</reference>
<dbReference type="Proteomes" id="UP000005408">
    <property type="component" value="Unassembled WGS sequence"/>
</dbReference>
<dbReference type="HOGENOM" id="CLU_2778327_0_0_1"/>
<dbReference type="EMBL" id="JH818630">
    <property type="protein sequence ID" value="EKC26786.1"/>
    <property type="molecule type" value="Genomic_DNA"/>
</dbReference>
<evidence type="ECO:0000313" key="3">
    <source>
        <dbReference type="Proteomes" id="UP000005408"/>
    </source>
</evidence>
<reference evidence="2" key="2">
    <citation type="submission" date="2022-08" db="UniProtKB">
        <authorList>
            <consortium name="EnsemblMetazoa"/>
        </authorList>
    </citation>
    <scope>IDENTIFICATION</scope>
    <source>
        <strain evidence="2">05x7-T-G4-1.051#20</strain>
    </source>
</reference>
<dbReference type="AlphaFoldDB" id="K1QZ19"/>
<protein>
    <submittedName>
        <fullName evidence="1 2">Uncharacterized protein</fullName>
    </submittedName>
</protein>